<evidence type="ECO:0000256" key="1">
    <source>
        <dbReference type="ARBA" id="ARBA00009085"/>
    </source>
</evidence>
<keyword evidence="2" id="KW-0378">Hydrolase</keyword>
<dbReference type="Proteomes" id="UP001058974">
    <property type="component" value="Chromosome 4"/>
</dbReference>
<dbReference type="PROSITE" id="PS00973">
    <property type="entry name" value="USP_2"/>
    <property type="match status" value="1"/>
</dbReference>
<evidence type="ECO:0000313" key="6">
    <source>
        <dbReference type="Proteomes" id="UP001058974"/>
    </source>
</evidence>
<accession>A0A9D4X5N3</accession>
<dbReference type="OrthoDB" id="420187at2759"/>
<dbReference type="Gramene" id="Psat04G0025500-T1">
    <property type="protein sequence ID" value="KAI5414716.1"/>
    <property type="gene ID" value="KIW84_040255"/>
</dbReference>
<feature type="domain" description="USP" evidence="4">
    <location>
        <begin position="92"/>
        <end position="396"/>
    </location>
</feature>
<comment type="catalytic activity">
    <reaction evidence="2">
        <text>Thiol-dependent hydrolysis of ester, thioester, amide, peptide and isopeptide bonds formed by the C-terminal Gly of ubiquitin (a 76-residue protein attached to proteins as an intracellular targeting signal).</text>
        <dbReference type="EC" id="3.4.19.12"/>
    </reaction>
</comment>
<evidence type="ECO:0000256" key="3">
    <source>
        <dbReference type="SAM" id="MobiDB-lite"/>
    </source>
</evidence>
<keyword evidence="2" id="KW-0788">Thiol protease</keyword>
<feature type="compositionally biased region" description="Polar residues" evidence="3">
    <location>
        <begin position="925"/>
        <end position="936"/>
    </location>
</feature>
<evidence type="ECO:0000313" key="5">
    <source>
        <dbReference type="EMBL" id="KAI5414716.1"/>
    </source>
</evidence>
<dbReference type="GO" id="GO:0004843">
    <property type="term" value="F:cysteine-type deubiquitinase activity"/>
    <property type="evidence" value="ECO:0007669"/>
    <property type="project" value="UniProtKB-UniRule"/>
</dbReference>
<dbReference type="Pfam" id="PF00443">
    <property type="entry name" value="UCH"/>
    <property type="match status" value="1"/>
</dbReference>
<gene>
    <name evidence="5" type="ORF">KIW84_040255</name>
</gene>
<dbReference type="GO" id="GO:0006508">
    <property type="term" value="P:proteolysis"/>
    <property type="evidence" value="ECO:0007669"/>
    <property type="project" value="UniProtKB-KW"/>
</dbReference>
<feature type="region of interest" description="Disordered" evidence="3">
    <location>
        <begin position="889"/>
        <end position="936"/>
    </location>
</feature>
<feature type="compositionally biased region" description="Basic and acidic residues" evidence="3">
    <location>
        <begin position="496"/>
        <end position="506"/>
    </location>
</feature>
<dbReference type="PROSITE" id="PS00972">
    <property type="entry name" value="USP_1"/>
    <property type="match status" value="1"/>
</dbReference>
<dbReference type="FunFam" id="3.90.70.10:FF:000078">
    <property type="entry name" value="Ubiquitin carboxyl-terminal hydrolase 23"/>
    <property type="match status" value="1"/>
</dbReference>
<keyword evidence="2" id="KW-0645">Protease</keyword>
<dbReference type="Gramene" id="PSAT_LOCUS18852_t1">
    <property type="protein sequence ID" value="CAL5199463.1"/>
    <property type="gene ID" value="PSAT_LOCUS18852"/>
</dbReference>
<sequence length="936" mass="104082">MAESIIAETETQKQYDPFQRKIDFIPVKKPFKGFSNDFNIETLNPSTSEHKQLVSVNGTSQSAPKKHDASEFSECGLDPEFSFGITSRRIGAGLHNLGNTCFLNSVLQCLTYTEPLAAYLQSGNHQSSCRIAGFCALCAIQTHVSSALKSTGQILSPANMVVNLRSISRNFRKCRQEDAHEYMVNLLESMHKCCLPSGVPSESPGAFDKSFVHKIFGGRLRSQVKCMQCSHSSNKFDPFLDLSLEILKADSLQKALANFTAAEFLDGGEKQYQCQRCKQKVKALKQLTINKAPNVLAIHLKRFYAHDPNLKIKKNVRFGTALDLEPYVSGSHDGGVHYSLYGVLVHSGYSTHSGHYYCYVRTSNNMWYTLDDNWVKHASEREVLNQQAYMLFYVRDRKSIAPRTPDVIAKEENVATNVIGNRCSLSSNNALNDHPNGQVENKFCGNASFTADTQKNLINADSSRVSCENDALVQQKDSDSLVENLMNSKTPVSELTSKEHTQKTSSDEPSVAISELECLSSLDHSGKDNDPCIQKSLDAPVVDRPNQFNENAIFKVCVDSPTIEPTVSSPQNFPGRHASDKTTQSQEKNSPSEVDAVAAQDSVTNFSESNGLVGTSNGSVNEKACIILCENAVVSQELVLKGSTNISSKDLCLNQKQVKKSKKKFPKYPGSSLQLRPVIHFIVNLGLRRKNHKKSKRRLLGMKYCNKEKRNKHAILSEVGPSTSGKTHLLPSSESKPTKPSHIPIDIIKSTDAPLMENNAEGEFKKRMDQDSAVLASFTNVEKMSPCLVANEFKAGQSFSLQDDTGDQMHNSVMRMLTRGLEETVVARWDDMELPSSQPLESKNGQIAHIGYVGDEWDEDYDSGRRKKVRGLKERFDGPNIFQQVATEKSNKKPKLNHFSSERSNKRAKLKHFSSEKSNKRAKLNHSSSGNPPFRI</sequence>
<keyword evidence="6" id="KW-1185">Reference proteome</keyword>
<dbReference type="AlphaFoldDB" id="A0A9D4X5N3"/>
<protein>
    <recommendedName>
        <fullName evidence="2">Ubiquitin carboxyl-terminal hydrolase</fullName>
        <ecNumber evidence="2">3.4.19.12</ecNumber>
    </recommendedName>
</protein>
<comment type="similarity">
    <text evidence="1 2">Belongs to the peptidase C19 family.</text>
</comment>
<dbReference type="InterPro" id="IPR018200">
    <property type="entry name" value="USP_CS"/>
</dbReference>
<dbReference type="EC" id="3.4.19.12" evidence="2"/>
<dbReference type="CDD" id="cd02661">
    <property type="entry name" value="Peptidase_C19E"/>
    <property type="match status" value="1"/>
</dbReference>
<dbReference type="GO" id="GO:0005829">
    <property type="term" value="C:cytosol"/>
    <property type="evidence" value="ECO:0007669"/>
    <property type="project" value="TreeGrafter"/>
</dbReference>
<feature type="region of interest" description="Disordered" evidence="3">
    <location>
        <begin position="717"/>
        <end position="743"/>
    </location>
</feature>
<comment type="function">
    <text evidence="2">Recognizes and hydrolyzes the peptide bond at the C-terminal Gly of ubiquitin. Involved in the processing of poly-ubiquitin precursors as well as that of ubiquitinated proteins.</text>
</comment>
<feature type="region of interest" description="Disordered" evidence="3">
    <location>
        <begin position="489"/>
        <end position="512"/>
    </location>
</feature>
<dbReference type="PANTHER" id="PTHR24006">
    <property type="entry name" value="UBIQUITIN CARBOXYL-TERMINAL HYDROLASE"/>
    <property type="match status" value="1"/>
</dbReference>
<dbReference type="InterPro" id="IPR050164">
    <property type="entry name" value="Peptidase_C19"/>
</dbReference>
<dbReference type="InterPro" id="IPR028889">
    <property type="entry name" value="USP"/>
</dbReference>
<feature type="compositionally biased region" description="Polar residues" evidence="3">
    <location>
        <begin position="720"/>
        <end position="735"/>
    </location>
</feature>
<dbReference type="PROSITE" id="PS50235">
    <property type="entry name" value="USP_3"/>
    <property type="match status" value="1"/>
</dbReference>
<name>A0A9D4X5N3_PEA</name>
<feature type="compositionally biased region" description="Polar residues" evidence="3">
    <location>
        <begin position="581"/>
        <end position="592"/>
    </location>
</feature>
<dbReference type="InterPro" id="IPR038765">
    <property type="entry name" value="Papain-like_cys_pep_sf"/>
</dbReference>
<dbReference type="GO" id="GO:0016579">
    <property type="term" value="P:protein deubiquitination"/>
    <property type="evidence" value="ECO:0007669"/>
    <property type="project" value="InterPro"/>
</dbReference>
<proteinExistence type="inferred from homology"/>
<dbReference type="Gene3D" id="3.90.70.10">
    <property type="entry name" value="Cysteine proteinases"/>
    <property type="match status" value="1"/>
</dbReference>
<dbReference type="EMBL" id="JAMSHJ010000004">
    <property type="protein sequence ID" value="KAI5414716.1"/>
    <property type="molecule type" value="Genomic_DNA"/>
</dbReference>
<keyword evidence="2" id="KW-0833">Ubl conjugation pathway</keyword>
<comment type="caution">
    <text evidence="5">The sequence shown here is derived from an EMBL/GenBank/DDBJ whole genome shotgun (WGS) entry which is preliminary data.</text>
</comment>
<dbReference type="InterPro" id="IPR001394">
    <property type="entry name" value="Peptidase_C19_UCH"/>
</dbReference>
<organism evidence="5 6">
    <name type="scientific">Pisum sativum</name>
    <name type="common">Garden pea</name>
    <name type="synonym">Lathyrus oleraceus</name>
    <dbReference type="NCBI Taxonomy" id="3888"/>
    <lineage>
        <taxon>Eukaryota</taxon>
        <taxon>Viridiplantae</taxon>
        <taxon>Streptophyta</taxon>
        <taxon>Embryophyta</taxon>
        <taxon>Tracheophyta</taxon>
        <taxon>Spermatophyta</taxon>
        <taxon>Magnoliopsida</taxon>
        <taxon>eudicotyledons</taxon>
        <taxon>Gunneridae</taxon>
        <taxon>Pentapetalae</taxon>
        <taxon>rosids</taxon>
        <taxon>fabids</taxon>
        <taxon>Fabales</taxon>
        <taxon>Fabaceae</taxon>
        <taxon>Papilionoideae</taxon>
        <taxon>50 kb inversion clade</taxon>
        <taxon>NPAAA clade</taxon>
        <taxon>Hologalegina</taxon>
        <taxon>IRL clade</taxon>
        <taxon>Fabeae</taxon>
        <taxon>Lathyrus</taxon>
    </lineage>
</organism>
<evidence type="ECO:0000259" key="4">
    <source>
        <dbReference type="PROSITE" id="PS50235"/>
    </source>
</evidence>
<dbReference type="PANTHER" id="PTHR24006:SF663">
    <property type="entry name" value="UBIQUITIN CARBOXYL-TERMINAL HYDROLASE 23"/>
    <property type="match status" value="1"/>
</dbReference>
<evidence type="ECO:0000256" key="2">
    <source>
        <dbReference type="RuleBase" id="RU366025"/>
    </source>
</evidence>
<reference evidence="5 6" key="1">
    <citation type="journal article" date="2022" name="Nat. Genet.">
        <title>Improved pea reference genome and pan-genome highlight genomic features and evolutionary characteristics.</title>
        <authorList>
            <person name="Yang T."/>
            <person name="Liu R."/>
            <person name="Luo Y."/>
            <person name="Hu S."/>
            <person name="Wang D."/>
            <person name="Wang C."/>
            <person name="Pandey M.K."/>
            <person name="Ge S."/>
            <person name="Xu Q."/>
            <person name="Li N."/>
            <person name="Li G."/>
            <person name="Huang Y."/>
            <person name="Saxena R.K."/>
            <person name="Ji Y."/>
            <person name="Li M."/>
            <person name="Yan X."/>
            <person name="He Y."/>
            <person name="Liu Y."/>
            <person name="Wang X."/>
            <person name="Xiang C."/>
            <person name="Varshney R.K."/>
            <person name="Ding H."/>
            <person name="Gao S."/>
            <person name="Zong X."/>
        </authorList>
    </citation>
    <scope>NUCLEOTIDE SEQUENCE [LARGE SCALE GENOMIC DNA]</scope>
    <source>
        <strain evidence="5 6">cv. Zhongwan 6</strain>
    </source>
</reference>
<dbReference type="GO" id="GO:0005730">
    <property type="term" value="C:nucleolus"/>
    <property type="evidence" value="ECO:0007669"/>
    <property type="project" value="EnsemblPlants"/>
</dbReference>
<dbReference type="Gramene" id="Psat4g109520.1">
    <property type="protein sequence ID" value="Psat4g109520.1.cds"/>
    <property type="gene ID" value="Psat4g109520"/>
</dbReference>
<dbReference type="SUPFAM" id="SSF54001">
    <property type="entry name" value="Cysteine proteinases"/>
    <property type="match status" value="1"/>
</dbReference>
<feature type="region of interest" description="Disordered" evidence="3">
    <location>
        <begin position="565"/>
        <end position="597"/>
    </location>
</feature>